<organism evidence="1 2">
    <name type="scientific">Gonapodya prolifera (strain JEL478)</name>
    <name type="common">Monoblepharis prolifera</name>
    <dbReference type="NCBI Taxonomy" id="1344416"/>
    <lineage>
        <taxon>Eukaryota</taxon>
        <taxon>Fungi</taxon>
        <taxon>Fungi incertae sedis</taxon>
        <taxon>Chytridiomycota</taxon>
        <taxon>Chytridiomycota incertae sedis</taxon>
        <taxon>Monoblepharidomycetes</taxon>
        <taxon>Monoblepharidales</taxon>
        <taxon>Gonapodyaceae</taxon>
        <taxon>Gonapodya</taxon>
    </lineage>
</organism>
<accession>A0A139AJM5</accession>
<gene>
    <name evidence="1" type="ORF">M427DRAFT_268549</name>
</gene>
<evidence type="ECO:0000313" key="1">
    <source>
        <dbReference type="EMBL" id="KXS16982.1"/>
    </source>
</evidence>
<reference evidence="1 2" key="1">
    <citation type="journal article" date="2015" name="Genome Biol. Evol.">
        <title>Phylogenomic analyses indicate that early fungi evolved digesting cell walls of algal ancestors of land plants.</title>
        <authorList>
            <person name="Chang Y."/>
            <person name="Wang S."/>
            <person name="Sekimoto S."/>
            <person name="Aerts A.L."/>
            <person name="Choi C."/>
            <person name="Clum A."/>
            <person name="LaButti K.M."/>
            <person name="Lindquist E.A."/>
            <person name="Yee Ngan C."/>
            <person name="Ohm R.A."/>
            <person name="Salamov A.A."/>
            <person name="Grigoriev I.V."/>
            <person name="Spatafora J.W."/>
            <person name="Berbee M.L."/>
        </authorList>
    </citation>
    <scope>NUCLEOTIDE SEQUENCE [LARGE SCALE GENOMIC DNA]</scope>
    <source>
        <strain evidence="1 2">JEL478</strain>
    </source>
</reference>
<sequence length="132" mass="14774">MGLVEGRVLLARLDGANCNGVGVSSSLATVLVRSAKEPIEDEWKRYGCHAPWRHGLPKAVERDWDTFIKAEEVSFPSGIAEKETVARGQNPETSPVCRNQCDIVCDVFKLFWYQLGRIKQFKGSEEFETTSP</sequence>
<dbReference type="EMBL" id="KQ965749">
    <property type="protein sequence ID" value="KXS16982.1"/>
    <property type="molecule type" value="Genomic_DNA"/>
</dbReference>
<dbReference type="Proteomes" id="UP000070544">
    <property type="component" value="Unassembled WGS sequence"/>
</dbReference>
<protein>
    <submittedName>
        <fullName evidence="1">Uncharacterized protein</fullName>
    </submittedName>
</protein>
<dbReference type="AlphaFoldDB" id="A0A139AJM5"/>
<proteinExistence type="predicted"/>
<name>A0A139AJM5_GONPJ</name>
<evidence type="ECO:0000313" key="2">
    <source>
        <dbReference type="Proteomes" id="UP000070544"/>
    </source>
</evidence>
<keyword evidence="2" id="KW-1185">Reference proteome</keyword>